<keyword evidence="2" id="KW-0238">DNA-binding</keyword>
<dbReference type="SUPFAM" id="SSF116734">
    <property type="entry name" value="DNA methylase specificity domain"/>
    <property type="match status" value="1"/>
</dbReference>
<evidence type="ECO:0000256" key="1">
    <source>
        <dbReference type="ARBA" id="ARBA00022747"/>
    </source>
</evidence>
<dbReference type="EMBL" id="KQ235637">
    <property type="protein sequence ID" value="KMZ96198.1"/>
    <property type="molecule type" value="Genomic_DNA"/>
</dbReference>
<dbReference type="Proteomes" id="UP000053239">
    <property type="component" value="Unassembled WGS sequence"/>
</dbReference>
<reference evidence="4 5" key="1">
    <citation type="submission" date="2011-09" db="EMBL/GenBank/DDBJ databases">
        <title>The Genome Sequence of Plasmodium vivax North Korean.</title>
        <authorList>
            <consortium name="The Broad Institute Genome Sequencing Platform"/>
            <consortium name="The Broad Institute Genome Sequencing Center for Infectious Disease"/>
            <person name="Neafsey D."/>
            <person name="Carlton J."/>
            <person name="Barnwell J."/>
            <person name="Collins W."/>
            <person name="Escalante A."/>
            <person name="Mullikin J."/>
            <person name="Saul A."/>
            <person name="Guigo R."/>
            <person name="Camara F."/>
            <person name="Young S.K."/>
            <person name="Zeng Q."/>
            <person name="Gargeya S."/>
            <person name="Fitzgerald M."/>
            <person name="Haas B."/>
            <person name="Abouelleil A."/>
            <person name="Alvarado L."/>
            <person name="Arachchi H.M."/>
            <person name="Berlin A."/>
            <person name="Brown A."/>
            <person name="Chapman S.B."/>
            <person name="Chen Z."/>
            <person name="Dunbar C."/>
            <person name="Freedman E."/>
            <person name="Gearin G."/>
            <person name="Gellesch M."/>
            <person name="Goldberg J."/>
            <person name="Griggs A."/>
            <person name="Gujja S."/>
            <person name="Heiman D."/>
            <person name="Howarth C."/>
            <person name="Larson L."/>
            <person name="Lui A."/>
            <person name="MacDonald P.J.P."/>
            <person name="Montmayeur A."/>
            <person name="Murphy C."/>
            <person name="Neiman D."/>
            <person name="Pearson M."/>
            <person name="Priest M."/>
            <person name="Roberts A."/>
            <person name="Saif S."/>
            <person name="Shea T."/>
            <person name="Shenoy N."/>
            <person name="Sisk P."/>
            <person name="Stolte C."/>
            <person name="Sykes S."/>
            <person name="Wortman J."/>
            <person name="Nusbaum C."/>
            <person name="Birren B."/>
        </authorList>
    </citation>
    <scope>NUCLEOTIDE SEQUENCE [LARGE SCALE GENOMIC DNA]</scope>
    <source>
        <strain evidence="4 5">North Korean</strain>
    </source>
</reference>
<dbReference type="InterPro" id="IPR044946">
    <property type="entry name" value="Restrct_endonuc_typeI_TRD_sf"/>
</dbReference>
<evidence type="ECO:0000313" key="5">
    <source>
        <dbReference type="Proteomes" id="UP000053239"/>
    </source>
</evidence>
<keyword evidence="1" id="KW-0680">Restriction system</keyword>
<evidence type="ECO:0000256" key="2">
    <source>
        <dbReference type="ARBA" id="ARBA00023125"/>
    </source>
</evidence>
<proteinExistence type="predicted"/>
<dbReference type="AlphaFoldDB" id="A0A0J9W6K5"/>
<dbReference type="GO" id="GO:0003677">
    <property type="term" value="F:DNA binding"/>
    <property type="evidence" value="ECO:0007669"/>
    <property type="project" value="UniProtKB-KW"/>
</dbReference>
<accession>A0A0J9W6K5</accession>
<protein>
    <recommendedName>
        <fullName evidence="3">Type I restriction enzyme R protein C-terminal domain-containing protein</fullName>
    </recommendedName>
</protein>
<dbReference type="GO" id="GO:0009307">
    <property type="term" value="P:DNA restriction-modification system"/>
    <property type="evidence" value="ECO:0007669"/>
    <property type="project" value="UniProtKB-KW"/>
</dbReference>
<gene>
    <name evidence="4" type="ORF">PVNG_02336</name>
</gene>
<feature type="domain" description="Type I restriction enzyme R protein C-terminal" evidence="3">
    <location>
        <begin position="11"/>
        <end position="151"/>
    </location>
</feature>
<dbReference type="InterPro" id="IPR022625">
    <property type="entry name" value="TypeI_RM_Rsu_C"/>
</dbReference>
<organism evidence="4 5">
    <name type="scientific">Plasmodium vivax North Korean</name>
    <dbReference type="NCBI Taxonomy" id="1035514"/>
    <lineage>
        <taxon>Eukaryota</taxon>
        <taxon>Sar</taxon>
        <taxon>Alveolata</taxon>
        <taxon>Apicomplexa</taxon>
        <taxon>Aconoidasida</taxon>
        <taxon>Haemosporida</taxon>
        <taxon>Plasmodiidae</taxon>
        <taxon>Plasmodium</taxon>
        <taxon>Plasmodium (Plasmodium)</taxon>
    </lineage>
</organism>
<dbReference type="Gene3D" id="3.90.220.20">
    <property type="entry name" value="DNA methylase specificity domains"/>
    <property type="match status" value="1"/>
</dbReference>
<sequence length="253" mass="30111">MIARDFLSYIYRLDLDTEYILKLIVLDKSELFNNEEKKREFINIKIDSSIALRPKKKLINEFLDSSCPRTEKSFKNFCRINFENMLREIILSEQLYSEKSVREFMDNSFRFEKFGENSVKYEEFIYFSRSNFAEFNKKREEVKVKLKNLFDIFKGFIKDVKINYTETGFPVINIRNIKNGKLILDQLNYCNIDKFSKSNILFPGEIAINVLSTGGATPYKIGMNRTNQKFLFTQHLIKLDFNNEIVDNKFFCH</sequence>
<evidence type="ECO:0000259" key="3">
    <source>
        <dbReference type="Pfam" id="PF12008"/>
    </source>
</evidence>
<evidence type="ECO:0000313" key="4">
    <source>
        <dbReference type="EMBL" id="KMZ96198.1"/>
    </source>
</evidence>
<name>A0A0J9W6K5_PLAVI</name>
<dbReference type="Pfam" id="PF12008">
    <property type="entry name" value="EcoR124_C"/>
    <property type="match status" value="1"/>
</dbReference>